<dbReference type="SUPFAM" id="SSF46785">
    <property type="entry name" value="Winged helix' DNA-binding domain"/>
    <property type="match status" value="1"/>
</dbReference>
<dbReference type="AlphaFoldDB" id="A0A1M6LMA8"/>
<dbReference type="PROSITE" id="PS50995">
    <property type="entry name" value="HTH_MARR_2"/>
    <property type="match status" value="1"/>
</dbReference>
<organism evidence="5 6">
    <name type="scientific">Geosporobacter subterraneus DSM 17957</name>
    <dbReference type="NCBI Taxonomy" id="1121919"/>
    <lineage>
        <taxon>Bacteria</taxon>
        <taxon>Bacillati</taxon>
        <taxon>Bacillota</taxon>
        <taxon>Clostridia</taxon>
        <taxon>Peptostreptococcales</taxon>
        <taxon>Thermotaleaceae</taxon>
        <taxon>Geosporobacter</taxon>
    </lineage>
</organism>
<dbReference type="STRING" id="1121919.SAMN02745975_02708"/>
<dbReference type="InterPro" id="IPR036388">
    <property type="entry name" value="WH-like_DNA-bd_sf"/>
</dbReference>
<evidence type="ECO:0000313" key="6">
    <source>
        <dbReference type="Proteomes" id="UP000184536"/>
    </source>
</evidence>
<evidence type="ECO:0000313" key="5">
    <source>
        <dbReference type="EMBL" id="SHJ72303.1"/>
    </source>
</evidence>
<dbReference type="InterPro" id="IPR000835">
    <property type="entry name" value="HTH_MarR-typ"/>
</dbReference>
<dbReference type="PANTHER" id="PTHR42756:SF1">
    <property type="entry name" value="TRANSCRIPTIONAL REPRESSOR OF EMRAB OPERON"/>
    <property type="match status" value="1"/>
</dbReference>
<evidence type="ECO:0000256" key="2">
    <source>
        <dbReference type="ARBA" id="ARBA00023125"/>
    </source>
</evidence>
<dbReference type="PRINTS" id="PR00598">
    <property type="entry name" value="HTHMARR"/>
</dbReference>
<name>A0A1M6LMA8_9FIRM</name>
<feature type="domain" description="HTH marR-type" evidence="4">
    <location>
        <begin position="1"/>
        <end position="132"/>
    </location>
</feature>
<dbReference type="OrthoDB" id="1904181at2"/>
<keyword evidence="3" id="KW-0804">Transcription</keyword>
<dbReference type="GO" id="GO:0003677">
    <property type="term" value="F:DNA binding"/>
    <property type="evidence" value="ECO:0007669"/>
    <property type="project" value="UniProtKB-KW"/>
</dbReference>
<sequence length="148" mass="17823">MDEMKLLHQLIDIFKFKENYQHQTSQLQPQDMYTLERIYFHESMRVMDVAKKYHVAPSTLTGIIDRLCKKGFIERIRIEEDRRAVEIKITDKGRGIVQQHMDEDQAFVKNFFDALQEDKRKQFKILLTELVQNINRDKLFELDEEDNS</sequence>
<reference evidence="6" key="1">
    <citation type="submission" date="2016-11" db="EMBL/GenBank/DDBJ databases">
        <authorList>
            <person name="Varghese N."/>
            <person name="Submissions S."/>
        </authorList>
    </citation>
    <scope>NUCLEOTIDE SEQUENCE [LARGE SCALE GENOMIC DNA]</scope>
    <source>
        <strain evidence="6">DSM 17957</strain>
    </source>
</reference>
<accession>A0A1M6LMA8</accession>
<dbReference type="Gene3D" id="1.10.10.10">
    <property type="entry name" value="Winged helix-like DNA-binding domain superfamily/Winged helix DNA-binding domain"/>
    <property type="match status" value="1"/>
</dbReference>
<proteinExistence type="predicted"/>
<protein>
    <submittedName>
        <fullName evidence="5">DNA-binding transcriptional regulator, MarR family</fullName>
    </submittedName>
</protein>
<dbReference type="InterPro" id="IPR036390">
    <property type="entry name" value="WH_DNA-bd_sf"/>
</dbReference>
<dbReference type="SMART" id="SM00347">
    <property type="entry name" value="HTH_MARR"/>
    <property type="match status" value="1"/>
</dbReference>
<keyword evidence="2 5" id="KW-0238">DNA-binding</keyword>
<evidence type="ECO:0000256" key="3">
    <source>
        <dbReference type="ARBA" id="ARBA00023163"/>
    </source>
</evidence>
<dbReference type="Proteomes" id="UP000184536">
    <property type="component" value="Unassembled WGS sequence"/>
</dbReference>
<keyword evidence="1" id="KW-0805">Transcription regulation</keyword>
<dbReference type="EMBL" id="FQZV01000038">
    <property type="protein sequence ID" value="SHJ72303.1"/>
    <property type="molecule type" value="Genomic_DNA"/>
</dbReference>
<evidence type="ECO:0000256" key="1">
    <source>
        <dbReference type="ARBA" id="ARBA00023015"/>
    </source>
</evidence>
<dbReference type="GO" id="GO:0003700">
    <property type="term" value="F:DNA-binding transcription factor activity"/>
    <property type="evidence" value="ECO:0007669"/>
    <property type="project" value="InterPro"/>
</dbReference>
<dbReference type="Pfam" id="PF01047">
    <property type="entry name" value="MarR"/>
    <property type="match status" value="1"/>
</dbReference>
<dbReference type="RefSeq" id="WP_110941796.1">
    <property type="nucleotide sequence ID" value="NZ_FQZV01000038.1"/>
</dbReference>
<evidence type="ECO:0000259" key="4">
    <source>
        <dbReference type="PROSITE" id="PS50995"/>
    </source>
</evidence>
<gene>
    <name evidence="5" type="ORF">SAMN02745975_02708</name>
</gene>
<dbReference type="PANTHER" id="PTHR42756">
    <property type="entry name" value="TRANSCRIPTIONAL REGULATOR, MARR"/>
    <property type="match status" value="1"/>
</dbReference>
<keyword evidence="6" id="KW-1185">Reference proteome</keyword>